<gene>
    <name evidence="2" type="ORF">FZC84_00980</name>
</gene>
<sequence length="292" mass="33989">MAYGQHQSFYLRDRWLNKAIKHLKEDNRFFYDKEAFEKIGLGKNMVQSLRFWVVATGVVEEKFNENRKKVHLLTPLGELIYKYDKFIQFRDTAAIIHYNLSKDIEPATTWFWFFNEFSETAIAKEDLNAALNDWVSIHEDKKISHRSLKRDIDCLVKLYTAGQSILDPEEVIQSPINKINILRESKGTIIKKVPSISDVGLTALFFTLLKYAEEQGIDNVSVDEIATRHGLWGNIFNMNRAVIVNALELLTAHPKYPIKFTRTNNLDTVRLPGISPLKYLEFEYKRKVETLV</sequence>
<feature type="domain" description="DUF4007" evidence="1">
    <location>
        <begin position="3"/>
        <end position="272"/>
    </location>
</feature>
<dbReference type="Pfam" id="PF13182">
    <property type="entry name" value="DUF4007"/>
    <property type="match status" value="1"/>
</dbReference>
<protein>
    <submittedName>
        <fullName evidence="2">DUF4007 family protein</fullName>
    </submittedName>
</protein>
<reference evidence="2 3" key="1">
    <citation type="submission" date="2019-08" db="EMBL/GenBank/DDBJ databases">
        <title>Bacillus genomes from the desert of Cuatro Cienegas, Coahuila.</title>
        <authorList>
            <person name="Olmedo-Alvarez G."/>
        </authorList>
    </citation>
    <scope>NUCLEOTIDE SEQUENCE [LARGE SCALE GENOMIC DNA]</scope>
    <source>
        <strain evidence="2 3">CH128b_4D</strain>
    </source>
</reference>
<dbReference type="InterPro" id="IPR025248">
    <property type="entry name" value="DUF4007"/>
</dbReference>
<comment type="caution">
    <text evidence="2">The sequence shown here is derived from an EMBL/GenBank/DDBJ whole genome shotgun (WGS) entry which is preliminary data.</text>
</comment>
<accession>A0A5D4MKZ7</accession>
<evidence type="ECO:0000313" key="2">
    <source>
        <dbReference type="EMBL" id="TYS01676.1"/>
    </source>
</evidence>
<dbReference type="Proteomes" id="UP000325182">
    <property type="component" value="Unassembled WGS sequence"/>
</dbReference>
<dbReference type="EMBL" id="VTEG01000001">
    <property type="protein sequence ID" value="TYS01676.1"/>
    <property type="molecule type" value="Genomic_DNA"/>
</dbReference>
<name>A0A5D4MKZ7_9BACI</name>
<proteinExistence type="predicted"/>
<dbReference type="AlphaFoldDB" id="A0A5D4MKZ7"/>
<evidence type="ECO:0000259" key="1">
    <source>
        <dbReference type="Pfam" id="PF13182"/>
    </source>
</evidence>
<organism evidence="2 3">
    <name type="scientific">Rossellomorea vietnamensis</name>
    <dbReference type="NCBI Taxonomy" id="218284"/>
    <lineage>
        <taxon>Bacteria</taxon>
        <taxon>Bacillati</taxon>
        <taxon>Bacillota</taxon>
        <taxon>Bacilli</taxon>
        <taxon>Bacillales</taxon>
        <taxon>Bacillaceae</taxon>
        <taxon>Rossellomorea</taxon>
    </lineage>
</organism>
<evidence type="ECO:0000313" key="3">
    <source>
        <dbReference type="Proteomes" id="UP000325182"/>
    </source>
</evidence>